<dbReference type="InterPro" id="IPR041577">
    <property type="entry name" value="RT_RNaseH_2"/>
</dbReference>
<dbReference type="SUPFAM" id="SSF48726">
    <property type="entry name" value="Immunoglobulin"/>
    <property type="match status" value="1"/>
</dbReference>
<dbReference type="EMBL" id="JAYMGO010000024">
    <property type="protein sequence ID" value="KAL1248807.1"/>
    <property type="molecule type" value="Genomic_DNA"/>
</dbReference>
<dbReference type="Pfam" id="PF17919">
    <property type="entry name" value="RT_RNaseH_2"/>
    <property type="match status" value="1"/>
</dbReference>
<comment type="caution">
    <text evidence="4">The sequence shown here is derived from an EMBL/GenBank/DDBJ whole genome shotgun (WGS) entry which is preliminary data.</text>
</comment>
<keyword evidence="5" id="KW-1185">Reference proteome</keyword>
<accession>A0ABR3L7F1</accession>
<dbReference type="Gene3D" id="3.30.70.270">
    <property type="match status" value="1"/>
</dbReference>
<dbReference type="InterPro" id="IPR043502">
    <property type="entry name" value="DNA/RNA_pol_sf"/>
</dbReference>
<evidence type="ECO:0000256" key="1">
    <source>
        <dbReference type="ARBA" id="ARBA00023268"/>
    </source>
</evidence>
<dbReference type="InterPro" id="IPR050951">
    <property type="entry name" value="Retrovirus_Pol_polyprotein"/>
</dbReference>
<feature type="transmembrane region" description="Helical" evidence="2">
    <location>
        <begin position="149"/>
        <end position="171"/>
    </location>
</feature>
<keyword evidence="1" id="KW-0511">Multifunctional enzyme</keyword>
<dbReference type="InterPro" id="IPR007110">
    <property type="entry name" value="Ig-like_dom"/>
</dbReference>
<dbReference type="Proteomes" id="UP001558613">
    <property type="component" value="Unassembled WGS sequence"/>
</dbReference>
<reference evidence="4 5" key="1">
    <citation type="submission" date="2023-09" db="EMBL/GenBank/DDBJ databases">
        <authorList>
            <person name="Wang M."/>
        </authorList>
    </citation>
    <scope>NUCLEOTIDE SEQUENCE [LARGE SCALE GENOMIC DNA]</scope>
    <source>
        <strain evidence="4">GT-2023</strain>
        <tissue evidence="4">Liver</tissue>
    </source>
</reference>
<dbReference type="InterPro" id="IPR036179">
    <property type="entry name" value="Ig-like_dom_sf"/>
</dbReference>
<dbReference type="PROSITE" id="PS50835">
    <property type="entry name" value="IG_LIKE"/>
    <property type="match status" value="1"/>
</dbReference>
<keyword evidence="2" id="KW-0812">Transmembrane</keyword>
<evidence type="ECO:0000256" key="2">
    <source>
        <dbReference type="SAM" id="Phobius"/>
    </source>
</evidence>
<evidence type="ECO:0000259" key="3">
    <source>
        <dbReference type="PROSITE" id="PS50835"/>
    </source>
</evidence>
<protein>
    <recommendedName>
        <fullName evidence="3">Ig-like domain-containing protein</fullName>
    </recommendedName>
</protein>
<dbReference type="InterPro" id="IPR013783">
    <property type="entry name" value="Ig-like_fold"/>
</dbReference>
<evidence type="ECO:0000313" key="5">
    <source>
        <dbReference type="Proteomes" id="UP001558613"/>
    </source>
</evidence>
<evidence type="ECO:0000313" key="4">
    <source>
        <dbReference type="EMBL" id="KAL1248807.1"/>
    </source>
</evidence>
<name>A0ABR3L7F1_9TELE</name>
<dbReference type="Gene3D" id="2.60.40.10">
    <property type="entry name" value="Immunoglobulins"/>
    <property type="match status" value="1"/>
</dbReference>
<feature type="domain" description="Ig-like" evidence="3">
    <location>
        <begin position="31"/>
        <end position="127"/>
    </location>
</feature>
<dbReference type="InterPro" id="IPR043128">
    <property type="entry name" value="Rev_trsase/Diguanyl_cyclase"/>
</dbReference>
<keyword evidence="2" id="KW-1133">Transmembrane helix</keyword>
<dbReference type="PANTHER" id="PTHR37984:SF5">
    <property type="entry name" value="PROTEIN NYNRIN-LIKE"/>
    <property type="match status" value="1"/>
</dbReference>
<dbReference type="SUPFAM" id="SSF56672">
    <property type="entry name" value="DNA/RNA polymerases"/>
    <property type="match status" value="1"/>
</dbReference>
<organism evidence="4 5">
    <name type="scientific">Cirrhinus molitorella</name>
    <name type="common">mud carp</name>
    <dbReference type="NCBI Taxonomy" id="172907"/>
    <lineage>
        <taxon>Eukaryota</taxon>
        <taxon>Metazoa</taxon>
        <taxon>Chordata</taxon>
        <taxon>Craniata</taxon>
        <taxon>Vertebrata</taxon>
        <taxon>Euteleostomi</taxon>
        <taxon>Actinopterygii</taxon>
        <taxon>Neopterygii</taxon>
        <taxon>Teleostei</taxon>
        <taxon>Ostariophysi</taxon>
        <taxon>Cypriniformes</taxon>
        <taxon>Cyprinidae</taxon>
        <taxon>Labeoninae</taxon>
        <taxon>Labeonini</taxon>
        <taxon>Cirrhinus</taxon>
    </lineage>
</organism>
<proteinExistence type="predicted"/>
<keyword evidence="2" id="KW-0472">Membrane</keyword>
<dbReference type="PANTHER" id="PTHR37984">
    <property type="entry name" value="PROTEIN CBG26694"/>
    <property type="match status" value="1"/>
</dbReference>
<gene>
    <name evidence="4" type="ORF">QQF64_022125</name>
</gene>
<sequence length="542" mass="59867">MKNHSDHYYFRLEMEPNVFKATFNTNPSDSPDVRNTVKINVKVMEGTTVNLSCSAEAPCPKQPPTISWSNIPESAHITTQLQMNSDKTQSVISHVTFKASYINHRKNISCTATYTRHALDDSSANSTVMLQVYKITGISDGKEQGGHSMLLIAGCVGAIVAVLMFSVIGICTRMRMKTHRGDNFGERNSLNQAQNETIERNCTYAAVVIVTNQDNKISDEQSVRDCNTKFSAQINHKTEKDSTEEDNNKKGSDVVYAQIQVFNKKTKAISVRPEDIYAQDQGDSMEDAIAASKAHFAPRRNIVAERHAFRKCVQAPGETIIQYVAALWDLPTQVQLVENVSSHRICERLLLESELTLEKAITIATQIEAAGEQAKLLSVNVQGIQPDEDHLSAILHAPAPKDAPQLRSFIGLLSWYNNFIPNFATEIEPLPACIRQGSDFVWSEEAQQCFDAVKKLLVQSPVLALFNPNLPTVVSTDASNYGLGAVHAQVHENGTERIVAFALSSAERNSAIGRESLACVWAVEKWQTCGVVNSSSAQTIRR</sequence>